<evidence type="ECO:0000313" key="6">
    <source>
        <dbReference type="Proteomes" id="UP001652582"/>
    </source>
</evidence>
<feature type="domain" description="Carboxylesterase type B" evidence="5">
    <location>
        <begin position="3"/>
        <end position="518"/>
    </location>
</feature>
<dbReference type="Proteomes" id="UP001652582">
    <property type="component" value="Chromosome 8"/>
</dbReference>
<dbReference type="Gene3D" id="3.40.50.1820">
    <property type="entry name" value="alpha/beta hydrolase"/>
    <property type="match status" value="1"/>
</dbReference>
<reference evidence="7" key="1">
    <citation type="submission" date="2025-08" db="UniProtKB">
        <authorList>
            <consortium name="RefSeq"/>
        </authorList>
    </citation>
    <scope>IDENTIFICATION</scope>
</reference>
<keyword evidence="2" id="KW-0719">Serine esterase</keyword>
<organism evidence="6 7">
    <name type="scientific">Bicyclus anynana</name>
    <name type="common">Squinting bush brown butterfly</name>
    <dbReference type="NCBI Taxonomy" id="110368"/>
    <lineage>
        <taxon>Eukaryota</taxon>
        <taxon>Metazoa</taxon>
        <taxon>Ecdysozoa</taxon>
        <taxon>Arthropoda</taxon>
        <taxon>Hexapoda</taxon>
        <taxon>Insecta</taxon>
        <taxon>Pterygota</taxon>
        <taxon>Neoptera</taxon>
        <taxon>Endopterygota</taxon>
        <taxon>Lepidoptera</taxon>
        <taxon>Glossata</taxon>
        <taxon>Ditrysia</taxon>
        <taxon>Papilionoidea</taxon>
        <taxon>Nymphalidae</taxon>
        <taxon>Satyrinae</taxon>
        <taxon>Satyrini</taxon>
        <taxon>Mycalesina</taxon>
        <taxon>Bicyclus</taxon>
    </lineage>
</organism>
<dbReference type="SUPFAM" id="SSF53474">
    <property type="entry name" value="alpha/beta-Hydrolases"/>
    <property type="match status" value="1"/>
</dbReference>
<dbReference type="InterPro" id="IPR029058">
    <property type="entry name" value="AB_hydrolase_fold"/>
</dbReference>
<dbReference type="AlphaFoldDB" id="A0A6J1MY90"/>
<dbReference type="GeneID" id="112047612"/>
<keyword evidence="4" id="KW-0325">Glycoprotein</keyword>
<evidence type="ECO:0000256" key="1">
    <source>
        <dbReference type="ARBA" id="ARBA00005964"/>
    </source>
</evidence>
<evidence type="ECO:0000259" key="5">
    <source>
        <dbReference type="Pfam" id="PF00135"/>
    </source>
</evidence>
<evidence type="ECO:0000256" key="2">
    <source>
        <dbReference type="ARBA" id="ARBA00022487"/>
    </source>
</evidence>
<dbReference type="PROSITE" id="PS00941">
    <property type="entry name" value="CARBOXYLESTERASE_B_2"/>
    <property type="match status" value="1"/>
</dbReference>
<dbReference type="Pfam" id="PF00135">
    <property type="entry name" value="COesterase"/>
    <property type="match status" value="1"/>
</dbReference>
<evidence type="ECO:0000256" key="3">
    <source>
        <dbReference type="ARBA" id="ARBA00022801"/>
    </source>
</evidence>
<dbReference type="RefSeq" id="XP_023940540.1">
    <property type="nucleotide sequence ID" value="XM_024084772.2"/>
</dbReference>
<dbReference type="PANTHER" id="PTHR43142">
    <property type="entry name" value="CARBOXYLIC ESTER HYDROLASE"/>
    <property type="match status" value="1"/>
</dbReference>
<evidence type="ECO:0000313" key="7">
    <source>
        <dbReference type="RefSeq" id="XP_023940540.1"/>
    </source>
</evidence>
<accession>A0A6J1MY90</accession>
<protein>
    <submittedName>
        <fullName evidence="7">Esterase FE4 isoform X1</fullName>
    </submittedName>
</protein>
<dbReference type="KEGG" id="bany:112047612"/>
<dbReference type="OrthoDB" id="19653at2759"/>
<sequence>MSSEVKVEQGTLKGKVCTAFDGTKYYSFEGIPYAKPPIGELRFKAPLEPDNWTGVRDATKPGNKCSQLNPLGKGIVEGVEDCLYLNVYTPSLPAEKIEKLPVLFFIHGGRLVVGYGDYYRPDYFLKHNVILVTINYRLNILGFLCLDIPEVPGNAGLKDTVMALKWVKKNIKHFNGDDCNITAFGESAGGAIATSYLTSKMAEGLYDKIICQSGNSLSDLYIVDEDPIDRASNIASYLGHKNMREKKELYNLFLNTSIEDLVIAYTSAEINRPPSVIHAMLLPVVEKKFENVEPFFEEHPNVAIRENRFQKLPILATIHSYEGAPFLRSSGGKIIYFEQDIQHFIPSFLSVKHNTPKALKMAKSIRDFYFKGRNVDDNTKIEYLNLFSDHCFARDILLFVELTSKFCDSVYLCRFDYSGNMNTRMLKELGLKGATHGDLIQYLFYRENKAKIASEKDYIIVNTLIESWCNFARDGKPSWKNKKMQWLPYTIKRKLCLNIENAGIKVEPYPNFERIRFWFDLIHERAKL</sequence>
<name>A0A6J1MY90_BICAN</name>
<evidence type="ECO:0000256" key="4">
    <source>
        <dbReference type="ARBA" id="ARBA00023180"/>
    </source>
</evidence>
<dbReference type="InterPro" id="IPR002018">
    <property type="entry name" value="CarbesteraseB"/>
</dbReference>
<keyword evidence="6" id="KW-1185">Reference proteome</keyword>
<dbReference type="PANTHER" id="PTHR43142:SF1">
    <property type="entry name" value="CARBOXYLIC ESTER HYDROLASE"/>
    <property type="match status" value="1"/>
</dbReference>
<comment type="similarity">
    <text evidence="1">Belongs to the type-B carboxylesterase/lipase family.</text>
</comment>
<dbReference type="GO" id="GO:0052689">
    <property type="term" value="F:carboxylic ester hydrolase activity"/>
    <property type="evidence" value="ECO:0007669"/>
    <property type="project" value="UniProtKB-KW"/>
</dbReference>
<keyword evidence="3" id="KW-0378">Hydrolase</keyword>
<dbReference type="InterPro" id="IPR019819">
    <property type="entry name" value="Carboxylesterase_B_CS"/>
</dbReference>
<gene>
    <name evidence="7" type="primary">LOC112047612</name>
</gene>
<proteinExistence type="inferred from homology"/>